<dbReference type="InterPro" id="IPR051908">
    <property type="entry name" value="Ribosomal_N-acetyltransferase"/>
</dbReference>
<dbReference type="PROSITE" id="PS51186">
    <property type="entry name" value="GNAT"/>
    <property type="match status" value="2"/>
</dbReference>
<dbReference type="PANTHER" id="PTHR43441:SF10">
    <property type="entry name" value="ACETYLTRANSFERASE"/>
    <property type="match status" value="1"/>
</dbReference>
<dbReference type="GO" id="GO:1990189">
    <property type="term" value="F:protein N-terminal-serine acetyltransferase activity"/>
    <property type="evidence" value="ECO:0007669"/>
    <property type="project" value="TreeGrafter"/>
</dbReference>
<dbReference type="Proteomes" id="UP000662200">
    <property type="component" value="Unassembled WGS sequence"/>
</dbReference>
<dbReference type="GO" id="GO:0008999">
    <property type="term" value="F:protein-N-terminal-alanine acetyltransferase activity"/>
    <property type="evidence" value="ECO:0007669"/>
    <property type="project" value="TreeGrafter"/>
</dbReference>
<dbReference type="InterPro" id="IPR000182">
    <property type="entry name" value="GNAT_dom"/>
</dbReference>
<dbReference type="PANTHER" id="PTHR43441">
    <property type="entry name" value="RIBOSOMAL-PROTEIN-SERINE ACETYLTRANSFERASE"/>
    <property type="match status" value="1"/>
</dbReference>
<dbReference type="AlphaFoldDB" id="A0A8J3BMV3"/>
<name>A0A8J3BMV3_9ACTN</name>
<feature type="domain" description="N-acetyltransferase" evidence="1">
    <location>
        <begin position="200"/>
        <end position="359"/>
    </location>
</feature>
<evidence type="ECO:0000313" key="2">
    <source>
        <dbReference type="EMBL" id="GGK22695.1"/>
    </source>
</evidence>
<dbReference type="RefSeq" id="WP_189113356.1">
    <property type="nucleotide sequence ID" value="NZ_BMQC01000003.1"/>
</dbReference>
<keyword evidence="3" id="KW-1185">Reference proteome</keyword>
<dbReference type="GO" id="GO:0005737">
    <property type="term" value="C:cytoplasm"/>
    <property type="evidence" value="ECO:0007669"/>
    <property type="project" value="TreeGrafter"/>
</dbReference>
<protein>
    <recommendedName>
        <fullName evidence="1">N-acetyltransferase domain-containing protein</fullName>
    </recommendedName>
</protein>
<dbReference type="SUPFAM" id="SSF55729">
    <property type="entry name" value="Acyl-CoA N-acyltransferases (Nat)"/>
    <property type="match status" value="2"/>
</dbReference>
<evidence type="ECO:0000259" key="1">
    <source>
        <dbReference type="PROSITE" id="PS51186"/>
    </source>
</evidence>
<feature type="domain" description="N-acetyltransferase" evidence="1">
    <location>
        <begin position="12"/>
        <end position="177"/>
    </location>
</feature>
<gene>
    <name evidence="2" type="ORF">GCM10010124_14030</name>
</gene>
<sequence>MEYPSEFDAPGVRLRAYRDEDTAGVLAIGRDPETIRYTPGASGDRDAEAVRTWIRVHSRSRWAEGRYDYAAADPQTDEFLGSGYLRVTARWASGEIGYLVRPTARRRGVATAMTRALADLGFARGLRRIELRTMWENVNSQRVALAAGFRREAELRAALPGDSGHSHDVIVWSRLAADDGARVPPLLPPLPAGALSDGVVTLRGVGPGDAAAVRALVGPDGGWGAPPGHDLVTWCARSPARWLAGERADLLVLDAPTGAPVGLLALDRWEPAAGHAVLCAAAVPQERRQGDGARAVALLAAWAFSAGAARLAAVAAADDIAWQRVLSGAGFQPQGRLAAFLPRPGGAWADAFSYALLPSYQSAAG</sequence>
<organism evidence="2 3">
    <name type="scientific">Pilimelia terevasa</name>
    <dbReference type="NCBI Taxonomy" id="53372"/>
    <lineage>
        <taxon>Bacteria</taxon>
        <taxon>Bacillati</taxon>
        <taxon>Actinomycetota</taxon>
        <taxon>Actinomycetes</taxon>
        <taxon>Micromonosporales</taxon>
        <taxon>Micromonosporaceae</taxon>
        <taxon>Pilimelia</taxon>
    </lineage>
</organism>
<dbReference type="Pfam" id="PF13302">
    <property type="entry name" value="Acetyltransf_3"/>
    <property type="match status" value="1"/>
</dbReference>
<dbReference type="EMBL" id="BMQC01000003">
    <property type="protein sequence ID" value="GGK22695.1"/>
    <property type="molecule type" value="Genomic_DNA"/>
</dbReference>
<evidence type="ECO:0000313" key="3">
    <source>
        <dbReference type="Proteomes" id="UP000662200"/>
    </source>
</evidence>
<dbReference type="Gene3D" id="3.40.630.30">
    <property type="match status" value="2"/>
</dbReference>
<reference evidence="2" key="1">
    <citation type="journal article" date="2014" name="Int. J. Syst. Evol. Microbiol.">
        <title>Complete genome sequence of Corynebacterium casei LMG S-19264T (=DSM 44701T), isolated from a smear-ripened cheese.</title>
        <authorList>
            <consortium name="US DOE Joint Genome Institute (JGI-PGF)"/>
            <person name="Walter F."/>
            <person name="Albersmeier A."/>
            <person name="Kalinowski J."/>
            <person name="Ruckert C."/>
        </authorList>
    </citation>
    <scope>NUCLEOTIDE SEQUENCE</scope>
    <source>
        <strain evidence="2">JCM 3091</strain>
    </source>
</reference>
<accession>A0A8J3BMV3</accession>
<dbReference type="InterPro" id="IPR016181">
    <property type="entry name" value="Acyl_CoA_acyltransferase"/>
</dbReference>
<proteinExistence type="predicted"/>
<reference evidence="2" key="2">
    <citation type="submission" date="2020-09" db="EMBL/GenBank/DDBJ databases">
        <authorList>
            <person name="Sun Q."/>
            <person name="Ohkuma M."/>
        </authorList>
    </citation>
    <scope>NUCLEOTIDE SEQUENCE</scope>
    <source>
        <strain evidence="2">JCM 3091</strain>
    </source>
</reference>
<dbReference type="CDD" id="cd04301">
    <property type="entry name" value="NAT_SF"/>
    <property type="match status" value="1"/>
</dbReference>
<comment type="caution">
    <text evidence="2">The sequence shown here is derived from an EMBL/GenBank/DDBJ whole genome shotgun (WGS) entry which is preliminary data.</text>
</comment>